<gene>
    <name evidence="2" type="ORF">TMPK1_24780</name>
</gene>
<accession>A0A8S8XED0</accession>
<dbReference type="Pfam" id="PF13946">
    <property type="entry name" value="DUF4214"/>
    <property type="match status" value="1"/>
</dbReference>
<dbReference type="InterPro" id="IPR011049">
    <property type="entry name" value="Serralysin-like_metalloprot_C"/>
</dbReference>
<reference evidence="2" key="1">
    <citation type="submission" date="2021-02" db="EMBL/GenBank/DDBJ databases">
        <title>Genome sequence of Rhodospirillales sp. strain TMPK1 isolated from soil.</title>
        <authorList>
            <person name="Nakai R."/>
            <person name="Kusada H."/>
            <person name="Tamaki H."/>
        </authorList>
    </citation>
    <scope>NUCLEOTIDE SEQUENCE</scope>
    <source>
        <strain evidence="2">TMPK1</strain>
    </source>
</reference>
<evidence type="ECO:0000313" key="2">
    <source>
        <dbReference type="EMBL" id="GIL40241.1"/>
    </source>
</evidence>
<dbReference type="RefSeq" id="WP_420243348.1">
    <property type="nucleotide sequence ID" value="NZ_BOPV01000001.1"/>
</dbReference>
<organism evidence="2 3">
    <name type="scientific">Roseiterribacter gracilis</name>
    <dbReference type="NCBI Taxonomy" id="2812848"/>
    <lineage>
        <taxon>Bacteria</taxon>
        <taxon>Pseudomonadati</taxon>
        <taxon>Pseudomonadota</taxon>
        <taxon>Alphaproteobacteria</taxon>
        <taxon>Rhodospirillales</taxon>
        <taxon>Roseiterribacteraceae</taxon>
        <taxon>Roseiterribacter</taxon>
    </lineage>
</organism>
<dbReference type="PRINTS" id="PR00313">
    <property type="entry name" value="CABNDNGRPT"/>
</dbReference>
<dbReference type="Gene3D" id="2.150.10.10">
    <property type="entry name" value="Serralysin-like metalloprotease, C-terminal"/>
    <property type="match status" value="1"/>
</dbReference>
<evidence type="ECO:0000259" key="1">
    <source>
        <dbReference type="Pfam" id="PF13946"/>
    </source>
</evidence>
<sequence>MFAFTVALTDPTGTLSATTLTQIQTATAAALRWVGQYIQGTGTLQVAVDVVAAGGAFDAEAGPDGFVPVGKVAGGTLLRTDAASKLVTGQDANGAADDLHVHINADALRFFWFDPTPDEHSDVPPDLLSDFESIVLHELFHALGATGKRSFDGSFPDNSQSLFDSATRFDPVLGWVYDSEAARAAYGGRPVPVDSTHAAGSRWYHLDLTHDSDPSNDLDLLFFQTPTGASGVRPHPSDIDLAILHDSGLQSAAPDDGDNIWFGNDGADAVNGAAGNDHLYLLAGNDHVTGGSGDDLIDGGDGLDVAEYAGVRAQYAISGTTGNRVVQASAGASEGRDTLRHVEVLQFADKTLFDLAGGDATVARLYSAAFARAPDTSGLAVQLDALHAGLSPLQLAANFIASAEFVARYGAAPSDVAYVTALYSNVLGRVPDQGGFNVQLDALAHGLSRAQLLLNFGESPENQIKVSADWLLV</sequence>
<dbReference type="InterPro" id="IPR025282">
    <property type="entry name" value="DUF4214"/>
</dbReference>
<dbReference type="GO" id="GO:0005509">
    <property type="term" value="F:calcium ion binding"/>
    <property type="evidence" value="ECO:0007669"/>
    <property type="project" value="InterPro"/>
</dbReference>
<dbReference type="Proteomes" id="UP000681075">
    <property type="component" value="Unassembled WGS sequence"/>
</dbReference>
<evidence type="ECO:0000313" key="3">
    <source>
        <dbReference type="Proteomes" id="UP000681075"/>
    </source>
</evidence>
<dbReference type="EMBL" id="BOPV01000001">
    <property type="protein sequence ID" value="GIL40241.1"/>
    <property type="molecule type" value="Genomic_DNA"/>
</dbReference>
<comment type="caution">
    <text evidence="2">The sequence shown here is derived from an EMBL/GenBank/DDBJ whole genome shotgun (WGS) entry which is preliminary data.</text>
</comment>
<proteinExistence type="predicted"/>
<protein>
    <recommendedName>
        <fullName evidence="1">DUF4214 domain-containing protein</fullName>
    </recommendedName>
</protein>
<keyword evidence="3" id="KW-1185">Reference proteome</keyword>
<name>A0A8S8XED0_9PROT</name>
<dbReference type="AlphaFoldDB" id="A0A8S8XED0"/>
<dbReference type="SUPFAM" id="SSF51120">
    <property type="entry name" value="beta-Roll"/>
    <property type="match status" value="1"/>
</dbReference>
<feature type="domain" description="DUF4214" evidence="1">
    <location>
        <begin position="396"/>
        <end position="464"/>
    </location>
</feature>